<dbReference type="PANTHER" id="PTHR11592:SF78">
    <property type="entry name" value="GLUTATHIONE PEROXIDASE"/>
    <property type="match status" value="1"/>
</dbReference>
<dbReference type="AlphaFoldDB" id="A0A0K6GTT5"/>
<sequence length="169" mass="18582">MEKPPHMSTPYDFLVQGLDGTPLDTGAWRGKVLLLVNTASACGFTGQLGGLERLHQRFHPQGLEVVGFPCNQFRAQEPLTDAQIGAFCQKNYGVSFVLAAKCEVNGPGAHPLWVYLKQHKPGVLGTRAIKWNFTKFLVNRRGEVVARFAPITPPERLAEAITRCLGETP</sequence>
<keyword evidence="2 5" id="KW-0575">Peroxidase</keyword>
<dbReference type="GO" id="GO:0004601">
    <property type="term" value="F:peroxidase activity"/>
    <property type="evidence" value="ECO:0007669"/>
    <property type="project" value="UniProtKB-KW"/>
</dbReference>
<organism evidence="6 7">
    <name type="scientific">Gulbenkiania indica</name>
    <dbReference type="NCBI Taxonomy" id="375574"/>
    <lineage>
        <taxon>Bacteria</taxon>
        <taxon>Pseudomonadati</taxon>
        <taxon>Pseudomonadota</taxon>
        <taxon>Betaproteobacteria</taxon>
        <taxon>Neisseriales</taxon>
        <taxon>Chromobacteriaceae</taxon>
        <taxon>Gulbenkiania</taxon>
    </lineage>
</organism>
<dbReference type="PIRSF" id="PIRSF000303">
    <property type="entry name" value="Glutathion_perox"/>
    <property type="match status" value="1"/>
</dbReference>
<dbReference type="Proteomes" id="UP000243535">
    <property type="component" value="Unassembled WGS sequence"/>
</dbReference>
<name>A0A0K6GTT5_9NEIS</name>
<dbReference type="Pfam" id="PF00255">
    <property type="entry name" value="GSHPx"/>
    <property type="match status" value="1"/>
</dbReference>
<dbReference type="InterPro" id="IPR036249">
    <property type="entry name" value="Thioredoxin-like_sf"/>
</dbReference>
<protein>
    <recommendedName>
        <fullName evidence="5">Glutathione peroxidase</fullName>
    </recommendedName>
</protein>
<evidence type="ECO:0000313" key="7">
    <source>
        <dbReference type="Proteomes" id="UP000243535"/>
    </source>
</evidence>
<dbReference type="InterPro" id="IPR029760">
    <property type="entry name" value="GPX_CS"/>
</dbReference>
<dbReference type="PRINTS" id="PR01011">
    <property type="entry name" value="GLUTPROXDASE"/>
</dbReference>
<dbReference type="PROSITE" id="PS00460">
    <property type="entry name" value="GLUTATHIONE_PEROXID_1"/>
    <property type="match status" value="1"/>
</dbReference>
<dbReference type="InterPro" id="IPR000889">
    <property type="entry name" value="Glutathione_peroxidase"/>
</dbReference>
<dbReference type="CDD" id="cd00340">
    <property type="entry name" value="GSH_Peroxidase"/>
    <property type="match status" value="1"/>
</dbReference>
<gene>
    <name evidence="6" type="ORF">Ga0061063_1020</name>
</gene>
<evidence type="ECO:0000256" key="3">
    <source>
        <dbReference type="ARBA" id="ARBA00023002"/>
    </source>
</evidence>
<accession>A0A0K6GTT5</accession>
<keyword evidence="7" id="KW-1185">Reference proteome</keyword>
<dbReference type="EMBL" id="CYHA01000002">
    <property type="protein sequence ID" value="CUA82160.1"/>
    <property type="molecule type" value="Genomic_DNA"/>
</dbReference>
<feature type="active site" evidence="4">
    <location>
        <position position="42"/>
    </location>
</feature>
<dbReference type="STRING" id="375574.GCA_001418035_00813"/>
<dbReference type="FunFam" id="3.40.30.10:FF:000010">
    <property type="entry name" value="Glutathione peroxidase"/>
    <property type="match status" value="1"/>
</dbReference>
<dbReference type="PANTHER" id="PTHR11592">
    <property type="entry name" value="GLUTATHIONE PEROXIDASE"/>
    <property type="match status" value="1"/>
</dbReference>
<dbReference type="Gene3D" id="3.40.30.10">
    <property type="entry name" value="Glutaredoxin"/>
    <property type="match status" value="1"/>
</dbReference>
<evidence type="ECO:0000256" key="5">
    <source>
        <dbReference type="RuleBase" id="RU000499"/>
    </source>
</evidence>
<dbReference type="InterPro" id="IPR029759">
    <property type="entry name" value="GPX_AS"/>
</dbReference>
<dbReference type="SUPFAM" id="SSF52833">
    <property type="entry name" value="Thioredoxin-like"/>
    <property type="match status" value="1"/>
</dbReference>
<dbReference type="RefSeq" id="WP_245622694.1">
    <property type="nucleotide sequence ID" value="NZ_CYHA01000002.1"/>
</dbReference>
<comment type="similarity">
    <text evidence="1 5">Belongs to the glutathione peroxidase family.</text>
</comment>
<reference evidence="7" key="1">
    <citation type="submission" date="2015-08" db="EMBL/GenBank/DDBJ databases">
        <authorList>
            <person name="Varghese N."/>
        </authorList>
    </citation>
    <scope>NUCLEOTIDE SEQUENCE [LARGE SCALE GENOMIC DNA]</scope>
    <source>
        <strain evidence="7">DSM 17901</strain>
    </source>
</reference>
<dbReference type="PROSITE" id="PS00763">
    <property type="entry name" value="GLUTATHIONE_PEROXID_2"/>
    <property type="match status" value="1"/>
</dbReference>
<evidence type="ECO:0000256" key="1">
    <source>
        <dbReference type="ARBA" id="ARBA00006926"/>
    </source>
</evidence>
<dbReference type="PROSITE" id="PS51355">
    <property type="entry name" value="GLUTATHIONE_PEROXID_3"/>
    <property type="match status" value="1"/>
</dbReference>
<dbReference type="GO" id="GO:0034599">
    <property type="term" value="P:cellular response to oxidative stress"/>
    <property type="evidence" value="ECO:0007669"/>
    <property type="project" value="TreeGrafter"/>
</dbReference>
<evidence type="ECO:0000256" key="2">
    <source>
        <dbReference type="ARBA" id="ARBA00022559"/>
    </source>
</evidence>
<evidence type="ECO:0000256" key="4">
    <source>
        <dbReference type="PIRSR" id="PIRSR000303-1"/>
    </source>
</evidence>
<proteinExistence type="inferred from homology"/>
<keyword evidence="3 5" id="KW-0560">Oxidoreductase</keyword>
<evidence type="ECO:0000313" key="6">
    <source>
        <dbReference type="EMBL" id="CUA82160.1"/>
    </source>
</evidence>